<dbReference type="Proteomes" id="UP000711488">
    <property type="component" value="Unassembled WGS sequence"/>
</dbReference>
<reference evidence="3" key="1">
    <citation type="submission" date="2014-08" db="EMBL/GenBank/DDBJ databases">
        <authorList>
            <person name="Murali S."/>
            <person name="Richards S."/>
            <person name="Bandaranaike D."/>
            <person name="Bellair M."/>
            <person name="Blankenburg K."/>
            <person name="Chao H."/>
            <person name="Dinh H."/>
            <person name="Doddapaneni H."/>
            <person name="Dugan-Rocha S."/>
            <person name="Elkadiri S."/>
            <person name="Gnanaolivu R."/>
            <person name="Hughes D."/>
            <person name="Lee S."/>
            <person name="Li M."/>
            <person name="Ming W."/>
            <person name="Munidasa M."/>
            <person name="Muniz J."/>
            <person name="Nguyen L."/>
            <person name="Osuji N."/>
            <person name="Pu L.-L."/>
            <person name="Puazo M."/>
            <person name="Skinner E."/>
            <person name="Qu C."/>
            <person name="Quiroz J."/>
            <person name="Raj R."/>
            <person name="Weissenberger G."/>
            <person name="Xin Y."/>
            <person name="Zou X."/>
            <person name="Han Y."/>
            <person name="Worley K."/>
            <person name="Muzny D."/>
            <person name="Gibbs R."/>
        </authorList>
    </citation>
    <scope>NUCLEOTIDE SEQUENCE</scope>
    <source>
        <strain evidence="3">HAZT.00-mixed</strain>
        <tissue evidence="3">Whole organism</tissue>
    </source>
</reference>
<dbReference type="GO" id="GO:0019731">
    <property type="term" value="P:antibacterial humoral response"/>
    <property type="evidence" value="ECO:0007669"/>
    <property type="project" value="TreeGrafter"/>
</dbReference>
<evidence type="ECO:0000313" key="5">
    <source>
        <dbReference type="RefSeq" id="XP_018010559.1"/>
    </source>
</evidence>
<sequence length="78" mass="8473">MNMKAFGLLTSVLLAVLILSPTSDARRLSERPGSCPDTRGIFGACVVTDRNCFSDSECPRHQKCCSYGCGRECLNIVT</sequence>
<dbReference type="PROSITE" id="PS51390">
    <property type="entry name" value="WAP"/>
    <property type="match status" value="1"/>
</dbReference>
<name>A0A6A0HCS1_HYAAZ</name>
<dbReference type="RefSeq" id="XP_018010559.1">
    <property type="nucleotide sequence ID" value="XM_018155070.1"/>
</dbReference>
<dbReference type="GO" id="GO:0005615">
    <property type="term" value="C:extracellular space"/>
    <property type="evidence" value="ECO:0007669"/>
    <property type="project" value="TreeGrafter"/>
</dbReference>
<dbReference type="SMART" id="SM00217">
    <property type="entry name" value="WAP"/>
    <property type="match status" value="1"/>
</dbReference>
<dbReference type="SUPFAM" id="SSF57256">
    <property type="entry name" value="Elafin-like"/>
    <property type="match status" value="1"/>
</dbReference>
<dbReference type="GeneID" id="108667957"/>
<evidence type="ECO:0000313" key="3">
    <source>
        <dbReference type="EMBL" id="KAA0203299.1"/>
    </source>
</evidence>
<reference evidence="3" key="3">
    <citation type="submission" date="2019-06" db="EMBL/GenBank/DDBJ databases">
        <authorList>
            <person name="Poynton C."/>
            <person name="Hasenbein S."/>
            <person name="Benoit J.B."/>
            <person name="Sepulveda M.S."/>
            <person name="Poelchau M.F."/>
            <person name="Murali S.C."/>
            <person name="Chen S."/>
            <person name="Glastad K.M."/>
            <person name="Werren J.H."/>
            <person name="Vineis J.H."/>
            <person name="Bowen J.L."/>
            <person name="Friedrich M."/>
            <person name="Jones J."/>
            <person name="Robertson H.M."/>
            <person name="Feyereisen R."/>
            <person name="Mechler-Hickson A."/>
            <person name="Mathers N."/>
            <person name="Lee C.E."/>
            <person name="Colbourne J.K."/>
            <person name="Biales A."/>
            <person name="Johnston J.S."/>
            <person name="Wellborn G.A."/>
            <person name="Rosendale A.J."/>
            <person name="Cridge A.G."/>
            <person name="Munoz-Torres M.C."/>
            <person name="Bain P.A."/>
            <person name="Manny A.R."/>
            <person name="Major K.M."/>
            <person name="Lambert F.N."/>
            <person name="Vulpe C.D."/>
            <person name="Tuck P."/>
            <person name="Blalock B.J."/>
            <person name="Lin Y.-Y."/>
            <person name="Smith M.E."/>
            <person name="Ochoa-Acuna H."/>
            <person name="Chen M.-J.M."/>
            <person name="Childers C.P."/>
            <person name="Qu J."/>
            <person name="Dugan S."/>
            <person name="Lee S.L."/>
            <person name="Chao H."/>
            <person name="Dinh H."/>
            <person name="Han Y."/>
            <person name="Doddapaneni H."/>
            <person name="Worley K.C."/>
            <person name="Muzny D.M."/>
            <person name="Gibbs R.A."/>
            <person name="Richards S."/>
        </authorList>
    </citation>
    <scope>NUCLEOTIDE SEQUENCE</scope>
    <source>
        <strain evidence="3">HAZT.00-mixed</strain>
        <tissue evidence="3">Whole organism</tissue>
    </source>
</reference>
<dbReference type="InterPro" id="IPR050514">
    <property type="entry name" value="WAP_four-disulfide_core"/>
</dbReference>
<dbReference type="OMA" id="CTGHEKC"/>
<reference evidence="5" key="4">
    <citation type="submission" date="2025-04" db="UniProtKB">
        <authorList>
            <consortium name="RefSeq"/>
        </authorList>
    </citation>
    <scope>IDENTIFICATION</scope>
    <source>
        <tissue evidence="5">Whole organism</tissue>
    </source>
</reference>
<keyword evidence="4" id="KW-1185">Reference proteome</keyword>
<dbReference type="AlphaFoldDB" id="A0A6A0HCS1"/>
<dbReference type="Proteomes" id="UP000694843">
    <property type="component" value="Unplaced"/>
</dbReference>
<dbReference type="Gene3D" id="4.10.75.10">
    <property type="entry name" value="Elafin-like"/>
    <property type="match status" value="1"/>
</dbReference>
<keyword evidence="1" id="KW-0732">Signal</keyword>
<dbReference type="InterPro" id="IPR008197">
    <property type="entry name" value="WAP_dom"/>
</dbReference>
<evidence type="ECO:0000256" key="1">
    <source>
        <dbReference type="SAM" id="SignalP"/>
    </source>
</evidence>
<feature type="signal peptide" evidence="1">
    <location>
        <begin position="1"/>
        <end position="25"/>
    </location>
</feature>
<feature type="domain" description="WAP" evidence="2">
    <location>
        <begin position="28"/>
        <end position="77"/>
    </location>
</feature>
<organism evidence="3">
    <name type="scientific">Hyalella azteca</name>
    <name type="common">Amphipod</name>
    <dbReference type="NCBI Taxonomy" id="294128"/>
    <lineage>
        <taxon>Eukaryota</taxon>
        <taxon>Metazoa</taxon>
        <taxon>Ecdysozoa</taxon>
        <taxon>Arthropoda</taxon>
        <taxon>Crustacea</taxon>
        <taxon>Multicrustacea</taxon>
        <taxon>Malacostraca</taxon>
        <taxon>Eumalacostraca</taxon>
        <taxon>Peracarida</taxon>
        <taxon>Amphipoda</taxon>
        <taxon>Senticaudata</taxon>
        <taxon>Talitrida</taxon>
        <taxon>Talitroidea</taxon>
        <taxon>Hyalellidae</taxon>
        <taxon>Hyalella</taxon>
    </lineage>
</organism>
<dbReference type="InterPro" id="IPR036645">
    <property type="entry name" value="Elafin-like_sf"/>
</dbReference>
<proteinExistence type="predicted"/>
<dbReference type="PANTHER" id="PTHR19441">
    <property type="entry name" value="WHEY ACDIC PROTEIN WAP"/>
    <property type="match status" value="1"/>
</dbReference>
<gene>
    <name evidence="5" type="primary">LOC108667957</name>
    <name evidence="3" type="ORF">HAZT_HAZT001966</name>
</gene>
<protein>
    <submittedName>
        <fullName evidence="5">Nawaprin</fullName>
    </submittedName>
    <submittedName>
        <fullName evidence="3">Single whey acidic protein domain-containing protein-like</fullName>
    </submittedName>
</protein>
<dbReference type="EMBL" id="JQDR03001933">
    <property type="protein sequence ID" value="KAA0203299.1"/>
    <property type="molecule type" value="Genomic_DNA"/>
</dbReference>
<accession>A0A6A0HCS1</accession>
<evidence type="ECO:0000259" key="2">
    <source>
        <dbReference type="PROSITE" id="PS51390"/>
    </source>
</evidence>
<dbReference type="GO" id="GO:0045087">
    <property type="term" value="P:innate immune response"/>
    <property type="evidence" value="ECO:0007669"/>
    <property type="project" value="TreeGrafter"/>
</dbReference>
<evidence type="ECO:0000313" key="4">
    <source>
        <dbReference type="Proteomes" id="UP000694843"/>
    </source>
</evidence>
<dbReference type="GO" id="GO:0004867">
    <property type="term" value="F:serine-type endopeptidase inhibitor activity"/>
    <property type="evidence" value="ECO:0007669"/>
    <property type="project" value="TreeGrafter"/>
</dbReference>
<feature type="chain" id="PRO_5044628617" evidence="1">
    <location>
        <begin position="26"/>
        <end position="78"/>
    </location>
</feature>
<dbReference type="PRINTS" id="PR00003">
    <property type="entry name" value="4DISULPHCORE"/>
</dbReference>
<dbReference type="KEGG" id="hazt:108667957"/>
<dbReference type="OrthoDB" id="6371499at2759"/>
<dbReference type="PANTHER" id="PTHR19441:SF95">
    <property type="entry name" value="PERLWAPIN ISOFORM X1"/>
    <property type="match status" value="1"/>
</dbReference>
<dbReference type="Pfam" id="PF00095">
    <property type="entry name" value="WAP"/>
    <property type="match status" value="1"/>
</dbReference>
<reference evidence="3" key="2">
    <citation type="journal article" date="2018" name="Environ. Sci. Technol.">
        <title>The Toxicogenome of Hyalella azteca: A Model for Sediment Ecotoxicology and Evolutionary Toxicology.</title>
        <authorList>
            <person name="Poynton H.C."/>
            <person name="Hasenbein S."/>
            <person name="Benoit J.B."/>
            <person name="Sepulveda M.S."/>
            <person name="Poelchau M.F."/>
            <person name="Hughes D.S.T."/>
            <person name="Murali S.C."/>
            <person name="Chen S."/>
            <person name="Glastad K.M."/>
            <person name="Goodisman M.A.D."/>
            <person name="Werren J.H."/>
            <person name="Vineis J.H."/>
            <person name="Bowen J.L."/>
            <person name="Friedrich M."/>
            <person name="Jones J."/>
            <person name="Robertson H.M."/>
            <person name="Feyereisen R."/>
            <person name="Mechler-Hickson A."/>
            <person name="Mathers N."/>
            <person name="Lee C.E."/>
            <person name="Colbourne J.K."/>
            <person name="Biales A."/>
            <person name="Johnston J.S."/>
            <person name="Wellborn G.A."/>
            <person name="Rosendale A.J."/>
            <person name="Cridge A.G."/>
            <person name="Munoz-Torres M.C."/>
            <person name="Bain P.A."/>
            <person name="Manny A.R."/>
            <person name="Major K.M."/>
            <person name="Lambert F.N."/>
            <person name="Vulpe C.D."/>
            <person name="Tuck P."/>
            <person name="Blalock B.J."/>
            <person name="Lin Y.Y."/>
            <person name="Smith M.E."/>
            <person name="Ochoa-Acuna H."/>
            <person name="Chen M.M."/>
            <person name="Childers C.P."/>
            <person name="Qu J."/>
            <person name="Dugan S."/>
            <person name="Lee S.L."/>
            <person name="Chao H."/>
            <person name="Dinh H."/>
            <person name="Han Y."/>
            <person name="Doddapaneni H."/>
            <person name="Worley K.C."/>
            <person name="Muzny D.M."/>
            <person name="Gibbs R.A."/>
            <person name="Richards S."/>
        </authorList>
    </citation>
    <scope>NUCLEOTIDE SEQUENCE</scope>
    <source>
        <strain evidence="3">HAZT.00-mixed</strain>
        <tissue evidence="3">Whole organism</tissue>
    </source>
</reference>